<dbReference type="Proteomes" id="UP000044625">
    <property type="component" value="Unassembled WGS sequence"/>
</dbReference>
<evidence type="ECO:0000313" key="2">
    <source>
        <dbReference type="EMBL" id="CRY69599.1"/>
    </source>
</evidence>
<dbReference type="SMART" id="SM01040">
    <property type="entry name" value="Bro-N"/>
    <property type="match status" value="1"/>
</dbReference>
<comment type="caution">
    <text evidence="2">The sequence shown here is derived from an EMBL/GenBank/DDBJ whole genome shotgun (WGS) entry which is preliminary data.</text>
</comment>
<dbReference type="Pfam" id="PF02498">
    <property type="entry name" value="Bro-N"/>
    <property type="match status" value="1"/>
</dbReference>
<dbReference type="PANTHER" id="PTHR36180">
    <property type="entry name" value="DNA-BINDING PROTEIN-RELATED-RELATED"/>
    <property type="match status" value="1"/>
</dbReference>
<name>A0ABM9TVT5_9GAMM</name>
<protein>
    <submittedName>
        <fullName evidence="2">Uncharacterized phage-encoded protein</fullName>
    </submittedName>
</protein>
<feature type="domain" description="Bro-N" evidence="1">
    <location>
        <begin position="2"/>
        <end position="112"/>
    </location>
</feature>
<organism evidence="2 3">
    <name type="scientific">Yersinia pekkanenii</name>
    <dbReference type="NCBI Taxonomy" id="1288385"/>
    <lineage>
        <taxon>Bacteria</taxon>
        <taxon>Pseudomonadati</taxon>
        <taxon>Pseudomonadota</taxon>
        <taxon>Gammaproteobacteria</taxon>
        <taxon>Enterobacterales</taxon>
        <taxon>Yersiniaceae</taxon>
        <taxon>Yersinia</taxon>
    </lineage>
</organism>
<evidence type="ECO:0000313" key="3">
    <source>
        <dbReference type="Proteomes" id="UP000044625"/>
    </source>
</evidence>
<sequence>MNNQLMIFNSADLGISLSGMLYQGKPVFFAVELAESLGYAQPAKAANDHCKSLIKLNCAETEELGLGFRPKGIILALESDAYRLIMRSHLPSAERVQDWVCEEVLPSIRETGSYNHQPQHMTEIEIIAAMAVDAVRQQKRLNHVEEQVVAVTETIEKIKRGSIPVGWAGYSLLKTKSGMSVPKCKNLVNAYHVPTDSITIMTPDGQPRPMAIAFEAEFMAAFRKMMFEAEPRGTRWYHPRMGLFQAIGWA</sequence>
<accession>A0ABM9TVT5</accession>
<dbReference type="PROSITE" id="PS51750">
    <property type="entry name" value="BRO_N"/>
    <property type="match status" value="1"/>
</dbReference>
<reference evidence="2 3" key="1">
    <citation type="submission" date="2015-03" db="EMBL/GenBank/DDBJ databases">
        <authorList>
            <consortium name="Pathogen Informatics"/>
            <person name="Murphy D."/>
        </authorList>
    </citation>
    <scope>NUCLEOTIDE SEQUENCE [LARGE SCALE GENOMIC DNA]</scope>
    <source>
        <strain evidence="3">type strain: CIP110230</strain>
    </source>
</reference>
<dbReference type="PANTHER" id="PTHR36180:SF2">
    <property type="entry name" value="BRO FAMILY PROTEIN"/>
    <property type="match status" value="1"/>
</dbReference>
<dbReference type="RefSeq" id="WP_235801430.1">
    <property type="nucleotide sequence ID" value="NZ_CAWMMU010000071.1"/>
</dbReference>
<proteinExistence type="predicted"/>
<dbReference type="EMBL" id="CWJL01000071">
    <property type="protein sequence ID" value="CRY69599.1"/>
    <property type="molecule type" value="Genomic_DNA"/>
</dbReference>
<keyword evidence="3" id="KW-1185">Reference proteome</keyword>
<gene>
    <name evidence="2" type="ORF">ERS137968_04751</name>
</gene>
<dbReference type="InterPro" id="IPR003497">
    <property type="entry name" value="BRO_N_domain"/>
</dbReference>
<evidence type="ECO:0000259" key="1">
    <source>
        <dbReference type="PROSITE" id="PS51750"/>
    </source>
</evidence>